<dbReference type="PANTHER" id="PTHR35546:SF105">
    <property type="entry name" value="OS05G0139200 PROTEIN"/>
    <property type="match status" value="1"/>
</dbReference>
<sequence length="418" mass="47179">MYLHRLYINRTSYLSISARLLRARKPSPPFTVDKTGFAHFAGMAGSEGLPAMPRRSSRNKQKRGTKMCPVSELSDDLLVEIISRLPFKSTRCCKCVCRRWRDLVSHPDNRKKLPRSILAGFFYNNFSTELCRCYQSVAGSWGPRIDPSLPFIPTGGTGVEVLDCCNGLLLCRPSNQMWNYVVCNPAAKTWVTVHSEWTDRVRQARLGFDPAVSSHFHVFEFAHAFSRETKVWRYIESVRIYSAETGVWTRPSPWDQPGAFGTISSSTFLDGVLYVSSDDGFVIAAIDLEGNRSIIPYPTPHTSGAHVFQSRGKLHLANYGPSELSMWALDDSSSETWILKHSTSHLQMFGEKYLLFAQCFGVIVHPEQNMISIVCTKMPGSDKSVTKLLSYDMDSRELDFVCDIPYGCTTPYLPYIMV</sequence>
<dbReference type="Gene3D" id="1.20.1280.50">
    <property type="match status" value="1"/>
</dbReference>
<dbReference type="Proteomes" id="UP001231189">
    <property type="component" value="Unassembled WGS sequence"/>
</dbReference>
<dbReference type="InterPro" id="IPR001810">
    <property type="entry name" value="F-box_dom"/>
</dbReference>
<proteinExistence type="predicted"/>
<evidence type="ECO:0000313" key="3">
    <source>
        <dbReference type="Proteomes" id="UP001231189"/>
    </source>
</evidence>
<name>A0AAD8RXD2_LOLMU</name>
<dbReference type="InterPro" id="IPR056592">
    <property type="entry name" value="Beta-prop_At3g26010-like"/>
</dbReference>
<comment type="caution">
    <text evidence="2">The sequence shown here is derived from an EMBL/GenBank/DDBJ whole genome shotgun (WGS) entry which is preliminary data.</text>
</comment>
<feature type="domain" description="F-box" evidence="1">
    <location>
        <begin position="73"/>
        <end position="113"/>
    </location>
</feature>
<dbReference type="SMART" id="SM00256">
    <property type="entry name" value="FBOX"/>
    <property type="match status" value="1"/>
</dbReference>
<dbReference type="InterPro" id="IPR036047">
    <property type="entry name" value="F-box-like_dom_sf"/>
</dbReference>
<reference evidence="2" key="1">
    <citation type="submission" date="2023-07" db="EMBL/GenBank/DDBJ databases">
        <title>A chromosome-level genome assembly of Lolium multiflorum.</title>
        <authorList>
            <person name="Chen Y."/>
            <person name="Copetti D."/>
            <person name="Kolliker R."/>
            <person name="Studer B."/>
        </authorList>
    </citation>
    <scope>NUCLEOTIDE SEQUENCE</scope>
    <source>
        <strain evidence="2">02402/16</strain>
        <tissue evidence="2">Leaf</tissue>
    </source>
</reference>
<accession>A0AAD8RXD2</accession>
<dbReference type="AlphaFoldDB" id="A0AAD8RXD2"/>
<protein>
    <recommendedName>
        <fullName evidence="1">F-box domain-containing protein</fullName>
    </recommendedName>
</protein>
<dbReference type="SUPFAM" id="SSF81383">
    <property type="entry name" value="F-box domain"/>
    <property type="match status" value="1"/>
</dbReference>
<dbReference type="Pfam" id="PF00646">
    <property type="entry name" value="F-box"/>
    <property type="match status" value="1"/>
</dbReference>
<dbReference type="EMBL" id="JAUUTY010000005">
    <property type="protein sequence ID" value="KAK1632963.1"/>
    <property type="molecule type" value="Genomic_DNA"/>
</dbReference>
<dbReference type="Pfam" id="PF24750">
    <property type="entry name" value="b-prop_At3g26010-like"/>
    <property type="match status" value="1"/>
</dbReference>
<evidence type="ECO:0000313" key="2">
    <source>
        <dbReference type="EMBL" id="KAK1632963.1"/>
    </source>
</evidence>
<keyword evidence="3" id="KW-1185">Reference proteome</keyword>
<dbReference type="InterPro" id="IPR055290">
    <property type="entry name" value="At3g26010-like"/>
</dbReference>
<organism evidence="2 3">
    <name type="scientific">Lolium multiflorum</name>
    <name type="common">Italian ryegrass</name>
    <name type="synonym">Lolium perenne subsp. multiflorum</name>
    <dbReference type="NCBI Taxonomy" id="4521"/>
    <lineage>
        <taxon>Eukaryota</taxon>
        <taxon>Viridiplantae</taxon>
        <taxon>Streptophyta</taxon>
        <taxon>Embryophyta</taxon>
        <taxon>Tracheophyta</taxon>
        <taxon>Spermatophyta</taxon>
        <taxon>Magnoliopsida</taxon>
        <taxon>Liliopsida</taxon>
        <taxon>Poales</taxon>
        <taxon>Poaceae</taxon>
        <taxon>BOP clade</taxon>
        <taxon>Pooideae</taxon>
        <taxon>Poodae</taxon>
        <taxon>Poeae</taxon>
        <taxon>Poeae Chloroplast Group 2 (Poeae type)</taxon>
        <taxon>Loliodinae</taxon>
        <taxon>Loliinae</taxon>
        <taxon>Lolium</taxon>
    </lineage>
</organism>
<evidence type="ECO:0000259" key="1">
    <source>
        <dbReference type="SMART" id="SM00256"/>
    </source>
</evidence>
<dbReference type="SUPFAM" id="SSF101898">
    <property type="entry name" value="NHL repeat"/>
    <property type="match status" value="1"/>
</dbReference>
<gene>
    <name evidence="2" type="ORF">QYE76_007278</name>
</gene>
<dbReference type="PANTHER" id="PTHR35546">
    <property type="entry name" value="F-BOX PROTEIN INTERACTION DOMAIN PROTEIN-RELATED"/>
    <property type="match status" value="1"/>
</dbReference>
<dbReference type="CDD" id="cd22157">
    <property type="entry name" value="F-box_AtFBW1-like"/>
    <property type="match status" value="1"/>
</dbReference>